<dbReference type="GO" id="GO:0015344">
    <property type="term" value="F:siderophore uptake transmembrane transporter activity"/>
    <property type="evidence" value="ECO:0007669"/>
    <property type="project" value="TreeGrafter"/>
</dbReference>
<evidence type="ECO:0000256" key="10">
    <source>
        <dbReference type="ARBA" id="ARBA00023136"/>
    </source>
</evidence>
<evidence type="ECO:0000256" key="12">
    <source>
        <dbReference type="PROSITE-ProRule" id="PRU01360"/>
    </source>
</evidence>
<gene>
    <name evidence="16" type="ORF">FFWV33_05290</name>
</gene>
<keyword evidence="17" id="KW-1185">Reference proteome</keyword>
<dbReference type="Gene3D" id="2.60.40.1120">
    <property type="entry name" value="Carboxypeptidase-like, regulatory domain"/>
    <property type="match status" value="1"/>
</dbReference>
<reference evidence="16 17" key="1">
    <citation type="submission" date="2017-04" db="EMBL/GenBank/DDBJ databases">
        <title>Compelte genome sequence of WV33.</title>
        <authorList>
            <person name="Lee P.C."/>
        </authorList>
    </citation>
    <scope>NUCLEOTIDE SEQUENCE [LARGE SCALE GENOMIC DNA]</scope>
    <source>
        <strain evidence="16 17">WV33</strain>
    </source>
</reference>
<keyword evidence="9 13" id="KW-0798">TonB box</keyword>
<keyword evidence="3 12" id="KW-1134">Transmembrane beta strand</keyword>
<keyword evidence="4" id="KW-0410">Iron transport</keyword>
<dbReference type="Gene3D" id="2.170.130.10">
    <property type="entry name" value="TonB-dependent receptor, plug domain"/>
    <property type="match status" value="1"/>
</dbReference>
<protein>
    <submittedName>
        <fullName evidence="16">TonB-dependent receptor</fullName>
    </submittedName>
</protein>
<keyword evidence="16" id="KW-0675">Receptor</keyword>
<keyword evidence="8" id="KW-0406">Ion transport</keyword>
<evidence type="ECO:0000256" key="13">
    <source>
        <dbReference type="RuleBase" id="RU003357"/>
    </source>
</evidence>
<evidence type="ECO:0000256" key="8">
    <source>
        <dbReference type="ARBA" id="ARBA00023065"/>
    </source>
</evidence>
<comment type="similarity">
    <text evidence="12 13">Belongs to the TonB-dependent receptor family.</text>
</comment>
<dbReference type="Pfam" id="PF07715">
    <property type="entry name" value="Plug"/>
    <property type="match status" value="1"/>
</dbReference>
<evidence type="ECO:0000256" key="3">
    <source>
        <dbReference type="ARBA" id="ARBA00022452"/>
    </source>
</evidence>
<evidence type="ECO:0000256" key="11">
    <source>
        <dbReference type="ARBA" id="ARBA00023237"/>
    </source>
</evidence>
<evidence type="ECO:0000256" key="6">
    <source>
        <dbReference type="ARBA" id="ARBA00022729"/>
    </source>
</evidence>
<evidence type="ECO:0000313" key="17">
    <source>
        <dbReference type="Proteomes" id="UP000244527"/>
    </source>
</evidence>
<dbReference type="AlphaFoldDB" id="A0A2S1LB87"/>
<comment type="subcellular location">
    <subcellularLocation>
        <location evidence="1 12">Cell outer membrane</location>
        <topology evidence="1 12">Multi-pass membrane protein</topology>
    </subcellularLocation>
</comment>
<evidence type="ECO:0000256" key="1">
    <source>
        <dbReference type="ARBA" id="ARBA00004571"/>
    </source>
</evidence>
<dbReference type="PANTHER" id="PTHR32552">
    <property type="entry name" value="FERRICHROME IRON RECEPTOR-RELATED"/>
    <property type="match status" value="1"/>
</dbReference>
<dbReference type="InterPro" id="IPR036942">
    <property type="entry name" value="Beta-barrel_TonB_sf"/>
</dbReference>
<dbReference type="Pfam" id="PF00593">
    <property type="entry name" value="TonB_dep_Rec_b-barrel"/>
    <property type="match status" value="1"/>
</dbReference>
<dbReference type="InterPro" id="IPR037066">
    <property type="entry name" value="Plug_dom_sf"/>
</dbReference>
<evidence type="ECO:0000256" key="9">
    <source>
        <dbReference type="ARBA" id="ARBA00023077"/>
    </source>
</evidence>
<name>A0A2S1LB87_9FLAO</name>
<dbReference type="KEGG" id="ffa:FFWV33_05290"/>
<dbReference type="PROSITE" id="PS52016">
    <property type="entry name" value="TONB_DEPENDENT_REC_3"/>
    <property type="match status" value="1"/>
</dbReference>
<evidence type="ECO:0000313" key="16">
    <source>
        <dbReference type="EMBL" id="AWG20992.1"/>
    </source>
</evidence>
<evidence type="ECO:0000256" key="4">
    <source>
        <dbReference type="ARBA" id="ARBA00022496"/>
    </source>
</evidence>
<evidence type="ECO:0000259" key="14">
    <source>
        <dbReference type="Pfam" id="PF00593"/>
    </source>
</evidence>
<keyword evidence="10 12" id="KW-0472">Membrane</keyword>
<dbReference type="InterPro" id="IPR000531">
    <property type="entry name" value="Beta-barrel_TonB"/>
</dbReference>
<keyword evidence="5 12" id="KW-0812">Transmembrane</keyword>
<keyword evidence="2 12" id="KW-0813">Transport</keyword>
<dbReference type="GO" id="GO:0009279">
    <property type="term" value="C:cell outer membrane"/>
    <property type="evidence" value="ECO:0007669"/>
    <property type="project" value="UniProtKB-SubCell"/>
</dbReference>
<dbReference type="InterPro" id="IPR008969">
    <property type="entry name" value="CarboxyPept-like_regulatory"/>
</dbReference>
<dbReference type="InterPro" id="IPR039426">
    <property type="entry name" value="TonB-dep_rcpt-like"/>
</dbReference>
<feature type="domain" description="TonB-dependent receptor-like beta-barrel" evidence="14">
    <location>
        <begin position="356"/>
        <end position="818"/>
    </location>
</feature>
<proteinExistence type="inferred from homology"/>
<keyword evidence="6" id="KW-0732">Signal</keyword>
<dbReference type="Pfam" id="PF13715">
    <property type="entry name" value="CarbopepD_reg_2"/>
    <property type="match status" value="1"/>
</dbReference>
<dbReference type="SUPFAM" id="SSF49464">
    <property type="entry name" value="Carboxypeptidase regulatory domain-like"/>
    <property type="match status" value="1"/>
</dbReference>
<dbReference type="InterPro" id="IPR012910">
    <property type="entry name" value="Plug_dom"/>
</dbReference>
<evidence type="ECO:0000256" key="5">
    <source>
        <dbReference type="ARBA" id="ARBA00022692"/>
    </source>
</evidence>
<dbReference type="RefSeq" id="WP_108739945.1">
    <property type="nucleotide sequence ID" value="NZ_CP020918.1"/>
</dbReference>
<feature type="domain" description="TonB-dependent receptor plug" evidence="15">
    <location>
        <begin position="116"/>
        <end position="228"/>
    </location>
</feature>
<dbReference type="PANTHER" id="PTHR32552:SF89">
    <property type="entry name" value="CATECHOLATE SIDEROPHORE RECEPTOR FIU"/>
    <property type="match status" value="1"/>
</dbReference>
<accession>A0A2S1LB87</accession>
<evidence type="ECO:0000256" key="7">
    <source>
        <dbReference type="ARBA" id="ARBA00023004"/>
    </source>
</evidence>
<dbReference type="Proteomes" id="UP000244527">
    <property type="component" value="Chromosome"/>
</dbReference>
<dbReference type="Gene3D" id="2.40.170.20">
    <property type="entry name" value="TonB-dependent receptor, beta-barrel domain"/>
    <property type="match status" value="1"/>
</dbReference>
<dbReference type="OrthoDB" id="1122665at2"/>
<dbReference type="EMBL" id="CP020918">
    <property type="protein sequence ID" value="AWG20992.1"/>
    <property type="molecule type" value="Genomic_DNA"/>
</dbReference>
<keyword evidence="7" id="KW-0408">Iron</keyword>
<keyword evidence="11 12" id="KW-0998">Cell outer membrane</keyword>
<evidence type="ECO:0000259" key="15">
    <source>
        <dbReference type="Pfam" id="PF07715"/>
    </source>
</evidence>
<dbReference type="SUPFAM" id="SSF56935">
    <property type="entry name" value="Porins"/>
    <property type="match status" value="1"/>
</dbReference>
<evidence type="ECO:0000256" key="2">
    <source>
        <dbReference type="ARBA" id="ARBA00022448"/>
    </source>
</evidence>
<sequence>MKNYIKVFLLLVGTVTYSQTTVKGTVKDEQSNPIPQVNVVILGSNVGVTTDFDGNYVLTTKLTGAQKIKVATIGFKDQIQAIKLGDSEITLNFTLKESMEMLDEVVLTGTSVKRSQKETPVSVTSFSAKDLTKLNTSSQANILRSVPGITTENGGGEVGSNVFVRGLPSGGQFQFNPIQIDGMPVLSTFGLNSSAHDVYFRTDIGMKSLEFIRGGSSVLYGAGSVAGIINYTSETGSTKPKNIFKTEVGTNSRYKADFLSSGQLGGKDSDMFYAITGFYRYDEGPIKTGLPTEGYQLRGNLKKVTDKTTITFSGQVIDDKVQFFLPYPLQGGSRERPIGNDGKEIVTLQTAAASNISYATPDGIFKTNIRDGVATKGGYFMTNFVHDFSDNFSIDAKVRKSNYKHQFNLFLDGSGLTGPKVVETQAEYKAARGIVAGNFTNQNGAALPANALLFENRILDRVRPLDELVSEIKLINKMGVHTVTAGTFMSRASAGDMNVTSSYLSEYSNSPGLVNLSGYTVDGVTNRGAGYSNKNVTSNKLAFFLTDQIKLEKWNFDIGIRHETASGTIQNEKTASFKMSTFAGNSKIENVTWGTGAYETAKVSTDDYAVSLAALYKVSTSTSVYGNFSKGYFFPELRSVKINANGGHSTYSPEKIIQSEVGVKYGKGNFSGTAAIFSLNLSDRRNIAFLNDGVGGFTEKVDLQDTKSAGIETTWNWRFVDGFAFNGTFTYQKHELTKSENNPAFVGNKLARQPNVMTKLGLSYDKSNFDANFDFNYAGDKYTNDANTVLLKGFGIVDLSLGYTFNIGKDNETLRIGAQSFNLFNSAGVTEGSPRLGDNQTDEQFFVGRPIIPRTALMNLTFNF</sequence>
<organism evidence="16 17">
    <name type="scientific">Flavobacterium faecale</name>
    <dbReference type="NCBI Taxonomy" id="1355330"/>
    <lineage>
        <taxon>Bacteria</taxon>
        <taxon>Pseudomonadati</taxon>
        <taxon>Bacteroidota</taxon>
        <taxon>Flavobacteriia</taxon>
        <taxon>Flavobacteriales</taxon>
        <taxon>Flavobacteriaceae</taxon>
        <taxon>Flavobacterium</taxon>
    </lineage>
</organism>